<evidence type="ECO:0000256" key="7">
    <source>
        <dbReference type="ARBA" id="ARBA00023277"/>
    </source>
</evidence>
<dbReference type="FunFam" id="3.30.540.10:FF:000027">
    <property type="entry name" value="Fructose-1,6-bisphosphatase/inositol-1-monophosphatase"/>
    <property type="match status" value="1"/>
</dbReference>
<dbReference type="GO" id="GO:0008934">
    <property type="term" value="F:inositol monophosphate 1-phosphatase activity"/>
    <property type="evidence" value="ECO:0007669"/>
    <property type="project" value="TreeGrafter"/>
</dbReference>
<evidence type="ECO:0000256" key="3">
    <source>
        <dbReference type="ARBA" id="ARBA00013093"/>
    </source>
</evidence>
<evidence type="ECO:0000256" key="5">
    <source>
        <dbReference type="ARBA" id="ARBA00022801"/>
    </source>
</evidence>
<dbReference type="GeneID" id="10822776"/>
<organism evidence="10 11">
    <name type="scientific">Methanosalsum zhilinae (strain DSM 4017 / NBRC 107636 / OCM 62 / WeN5)</name>
    <name type="common">Methanohalophilus zhilinae</name>
    <dbReference type="NCBI Taxonomy" id="679901"/>
    <lineage>
        <taxon>Archaea</taxon>
        <taxon>Methanobacteriati</taxon>
        <taxon>Methanobacteriota</taxon>
        <taxon>Stenosarchaea group</taxon>
        <taxon>Methanomicrobia</taxon>
        <taxon>Methanosarcinales</taxon>
        <taxon>Methanosarcinaceae</taxon>
        <taxon>Methanosalsum</taxon>
    </lineage>
</organism>
<dbReference type="Gene3D" id="3.40.190.80">
    <property type="match status" value="1"/>
</dbReference>
<dbReference type="HOGENOM" id="CLU_044118_5_0_2"/>
<keyword evidence="4 9" id="KW-0479">Metal-binding</keyword>
<dbReference type="GO" id="GO:0007165">
    <property type="term" value="P:signal transduction"/>
    <property type="evidence" value="ECO:0007669"/>
    <property type="project" value="TreeGrafter"/>
</dbReference>
<comment type="catalytic activity">
    <reaction evidence="1">
        <text>beta-D-fructose 1,6-bisphosphate + H2O = beta-D-fructose 6-phosphate + phosphate</text>
        <dbReference type="Rhea" id="RHEA:11064"/>
        <dbReference type="ChEBI" id="CHEBI:15377"/>
        <dbReference type="ChEBI" id="CHEBI:32966"/>
        <dbReference type="ChEBI" id="CHEBI:43474"/>
        <dbReference type="ChEBI" id="CHEBI:57634"/>
        <dbReference type="EC" id="3.1.3.11"/>
    </reaction>
</comment>
<dbReference type="InterPro" id="IPR020550">
    <property type="entry name" value="Inositol_monophosphatase_CS"/>
</dbReference>
<dbReference type="GO" id="GO:0042132">
    <property type="term" value="F:fructose 1,6-bisphosphate 1-phosphatase activity"/>
    <property type="evidence" value="ECO:0007669"/>
    <property type="project" value="UniProtKB-EC"/>
</dbReference>
<feature type="binding site" evidence="9">
    <location>
        <position position="92"/>
    </location>
    <ligand>
        <name>Mg(2+)</name>
        <dbReference type="ChEBI" id="CHEBI:18420"/>
        <label>1</label>
        <note>catalytic</note>
    </ligand>
</feature>
<dbReference type="STRING" id="679901.Mzhil_1144"/>
<reference evidence="10 11" key="1">
    <citation type="submission" date="2010-07" db="EMBL/GenBank/DDBJ databases">
        <title>The complete genome of Methanosalsum zhilinae DSM 4017.</title>
        <authorList>
            <consortium name="US DOE Joint Genome Institute (JGI-PGF)"/>
            <person name="Lucas S."/>
            <person name="Copeland A."/>
            <person name="Lapidus A."/>
            <person name="Glavina del Rio T."/>
            <person name="Dalin E."/>
            <person name="Tice H."/>
            <person name="Bruce D."/>
            <person name="Goodwin L."/>
            <person name="Pitluck S."/>
            <person name="Kyrpides N."/>
            <person name="Mavromatis K."/>
            <person name="Ovchinnikova G."/>
            <person name="Daligault H."/>
            <person name="Detter J.C."/>
            <person name="Han C."/>
            <person name="Tapia R."/>
            <person name="Larimer F."/>
            <person name="Land M."/>
            <person name="Hauser L."/>
            <person name="Markowitz V."/>
            <person name="Cheng J.-F."/>
            <person name="Hugenholtz P."/>
            <person name="Woyke T."/>
            <person name="Wu D."/>
            <person name="Spring S."/>
            <person name="Schueler E."/>
            <person name="Brambilla E."/>
            <person name="Klenk H.-P."/>
            <person name="Eisen J.A."/>
        </authorList>
    </citation>
    <scope>NUCLEOTIDE SEQUENCE [LARGE SCALE GENOMIC DNA]</scope>
    <source>
        <strain evidence="11">DSM 4017 / NBRC 107636 / OCM 62 / WeN5</strain>
    </source>
</reference>
<keyword evidence="6 9" id="KW-0460">Magnesium</keyword>
<feature type="binding site" evidence="9">
    <location>
        <position position="71"/>
    </location>
    <ligand>
        <name>Mg(2+)</name>
        <dbReference type="ChEBI" id="CHEBI:18420"/>
        <label>1</label>
        <note>catalytic</note>
    </ligand>
</feature>
<sequence>MNEKYDFLSLCNSASKAAAEAIKNLVGTAEGYKTVYTGADGTPTKLIDDVAEKAIFDVLESDGRSMRVLSEEYGEKIIGNNPDFAVVVDPLDGTYNAAFGIPIYSVSIAIGTPDISEIWFGYVKNIANNDLYFAEKGKGAYLNGTKISPSSTTRLNLSCISLYGYRLNVGRTVNLWKKVRRIRIFGSVALEICYVAAGRTDAFIDVRRTLRLVDVAAGKLILEEAGGTVTNGIGAQLKLVDNVAKKVDIVASNSHIHRDILRLTVRE</sequence>
<dbReference type="Gene3D" id="3.30.540.10">
    <property type="entry name" value="Fructose-1,6-Bisphosphatase, subunit A, domain 1"/>
    <property type="match status" value="1"/>
</dbReference>
<evidence type="ECO:0000256" key="9">
    <source>
        <dbReference type="PIRSR" id="PIRSR600760-2"/>
    </source>
</evidence>
<dbReference type="PANTHER" id="PTHR20854:SF4">
    <property type="entry name" value="INOSITOL-1-MONOPHOSPHATASE-RELATED"/>
    <property type="match status" value="1"/>
</dbReference>
<dbReference type="OrthoDB" id="58111at2157"/>
<proteinExistence type="inferred from homology"/>
<evidence type="ECO:0000313" key="10">
    <source>
        <dbReference type="EMBL" id="AEH61000.1"/>
    </source>
</evidence>
<evidence type="ECO:0000256" key="1">
    <source>
        <dbReference type="ARBA" id="ARBA00001273"/>
    </source>
</evidence>
<dbReference type="GO" id="GO:0046872">
    <property type="term" value="F:metal ion binding"/>
    <property type="evidence" value="ECO:0007669"/>
    <property type="project" value="UniProtKB-KW"/>
</dbReference>
<evidence type="ECO:0000313" key="11">
    <source>
        <dbReference type="Proteomes" id="UP000006622"/>
    </source>
</evidence>
<keyword evidence="7" id="KW-0119">Carbohydrate metabolism</keyword>
<gene>
    <name evidence="10" type="ordered locus">Mzhil_1144</name>
</gene>
<dbReference type="Pfam" id="PF00459">
    <property type="entry name" value="Inositol_P"/>
    <property type="match status" value="1"/>
</dbReference>
<dbReference type="SUPFAM" id="SSF56655">
    <property type="entry name" value="Carbohydrate phosphatase"/>
    <property type="match status" value="1"/>
</dbReference>
<protein>
    <recommendedName>
        <fullName evidence="3">fructose-bisphosphatase</fullName>
        <ecNumber evidence="3">3.1.3.11</ecNumber>
    </recommendedName>
</protein>
<comment type="similarity">
    <text evidence="8">Belongs to the inositol monophosphatase superfamily. FBPase class 4 family.</text>
</comment>
<dbReference type="Proteomes" id="UP000006622">
    <property type="component" value="Chromosome"/>
</dbReference>
<dbReference type="PANTHER" id="PTHR20854">
    <property type="entry name" value="INOSITOL MONOPHOSPHATASE"/>
    <property type="match status" value="1"/>
</dbReference>
<dbReference type="GO" id="GO:0046854">
    <property type="term" value="P:phosphatidylinositol phosphate biosynthetic process"/>
    <property type="evidence" value="ECO:0007669"/>
    <property type="project" value="InterPro"/>
</dbReference>
<dbReference type="AlphaFoldDB" id="F7XLS7"/>
<dbReference type="EMBL" id="CP002101">
    <property type="protein sequence ID" value="AEH61000.1"/>
    <property type="molecule type" value="Genomic_DNA"/>
</dbReference>
<dbReference type="FunFam" id="3.40.190.80:FF:000020">
    <property type="entry name" value="Fructose-1,6-bisphosphatase/inositol-1-monophosphatase"/>
    <property type="match status" value="1"/>
</dbReference>
<evidence type="ECO:0000256" key="8">
    <source>
        <dbReference type="ARBA" id="ARBA00038103"/>
    </source>
</evidence>
<keyword evidence="11" id="KW-1185">Reference proteome</keyword>
<evidence type="ECO:0000256" key="2">
    <source>
        <dbReference type="ARBA" id="ARBA00001946"/>
    </source>
</evidence>
<dbReference type="NCBIfam" id="NF009321">
    <property type="entry name" value="PRK12676.1"/>
    <property type="match status" value="1"/>
</dbReference>
<feature type="binding site" evidence="9">
    <location>
        <position position="89"/>
    </location>
    <ligand>
        <name>Mg(2+)</name>
        <dbReference type="ChEBI" id="CHEBI:18420"/>
        <label>1</label>
        <note>catalytic</note>
    </ligand>
</feature>
<keyword evidence="5 10" id="KW-0378">Hydrolase</keyword>
<dbReference type="KEGG" id="mzh:Mzhil_1144"/>
<evidence type="ECO:0000256" key="4">
    <source>
        <dbReference type="ARBA" id="ARBA00022723"/>
    </source>
</evidence>
<dbReference type="InterPro" id="IPR000760">
    <property type="entry name" value="Inositol_monophosphatase-like"/>
</dbReference>
<feature type="binding site" evidence="9">
    <location>
        <position position="91"/>
    </location>
    <ligand>
        <name>Mg(2+)</name>
        <dbReference type="ChEBI" id="CHEBI:18420"/>
        <label>1</label>
        <note>catalytic</note>
    </ligand>
</feature>
<dbReference type="EC" id="3.1.3.11" evidence="3"/>
<comment type="cofactor">
    <cofactor evidence="2 9">
        <name>Mg(2+)</name>
        <dbReference type="ChEBI" id="CHEBI:18420"/>
    </cofactor>
</comment>
<dbReference type="RefSeq" id="WP_013898437.1">
    <property type="nucleotide sequence ID" value="NC_015676.1"/>
</dbReference>
<name>F7XLS7_METZD</name>
<evidence type="ECO:0000256" key="6">
    <source>
        <dbReference type="ARBA" id="ARBA00022842"/>
    </source>
</evidence>
<dbReference type="PROSITE" id="PS00630">
    <property type="entry name" value="IMP_2"/>
    <property type="match status" value="1"/>
</dbReference>
<dbReference type="PRINTS" id="PR00377">
    <property type="entry name" value="IMPHPHTASES"/>
</dbReference>
<feature type="binding site" evidence="9">
    <location>
        <position position="214"/>
    </location>
    <ligand>
        <name>Mg(2+)</name>
        <dbReference type="ChEBI" id="CHEBI:18420"/>
        <label>1</label>
        <note>catalytic</note>
    </ligand>
</feature>
<accession>F7XLS7</accession>
<dbReference type="GO" id="GO:0006020">
    <property type="term" value="P:inositol metabolic process"/>
    <property type="evidence" value="ECO:0007669"/>
    <property type="project" value="TreeGrafter"/>
</dbReference>